<keyword evidence="1" id="KW-1185">Reference proteome</keyword>
<organism evidence="1 2">
    <name type="scientific">Macrostomum lignano</name>
    <dbReference type="NCBI Taxonomy" id="282301"/>
    <lineage>
        <taxon>Eukaryota</taxon>
        <taxon>Metazoa</taxon>
        <taxon>Spiralia</taxon>
        <taxon>Lophotrochozoa</taxon>
        <taxon>Platyhelminthes</taxon>
        <taxon>Rhabditophora</taxon>
        <taxon>Macrostomorpha</taxon>
        <taxon>Macrostomida</taxon>
        <taxon>Macrostomidae</taxon>
        <taxon>Macrostomum</taxon>
    </lineage>
</organism>
<protein>
    <submittedName>
        <fullName evidence="2">Ovule protein</fullName>
    </submittedName>
</protein>
<reference evidence="2" key="1">
    <citation type="submission" date="2016-11" db="UniProtKB">
        <authorList>
            <consortium name="WormBaseParasite"/>
        </authorList>
    </citation>
    <scope>IDENTIFICATION</scope>
</reference>
<dbReference type="Proteomes" id="UP000095280">
    <property type="component" value="Unplaced"/>
</dbReference>
<proteinExistence type="predicted"/>
<sequence>MHIQVQLSQEMNNMKRMKIQMNHIGSGSYLPVATHSMSCWVCKKRPQMRISSEHTASLRRSIGLIKFSATPLSERFMISMARLDCSLPHRLARKT</sequence>
<evidence type="ECO:0000313" key="2">
    <source>
        <dbReference type="WBParaSite" id="maker-uti_cns_0046235-snap-gene-1.10-mRNA-1"/>
    </source>
</evidence>
<dbReference type="WBParaSite" id="maker-uti_cns_0046235-snap-gene-1.10-mRNA-1">
    <property type="protein sequence ID" value="maker-uti_cns_0046235-snap-gene-1.10-mRNA-1"/>
    <property type="gene ID" value="maker-uti_cns_0046235-snap-gene-1.10"/>
</dbReference>
<dbReference type="AlphaFoldDB" id="A0A1I8J8J1"/>
<name>A0A1I8J8J1_9PLAT</name>
<evidence type="ECO:0000313" key="1">
    <source>
        <dbReference type="Proteomes" id="UP000095280"/>
    </source>
</evidence>
<accession>A0A1I8J8J1</accession>